<proteinExistence type="predicted"/>
<reference evidence="2 3" key="1">
    <citation type="submission" date="2021-02" db="EMBL/GenBank/DDBJ databases">
        <title>Safari Cat Assemblies.</title>
        <authorList>
            <person name="Bredemeyer K.R."/>
            <person name="Murphy W.J."/>
        </authorList>
    </citation>
    <scope>NUCLEOTIDE SEQUENCE [LARGE SCALE GENOMIC DNA]</scope>
</reference>
<name>A0ABI7YJ56_FELCA</name>
<dbReference type="Ensembl" id="ENSFCTT00005048010.1">
    <property type="protein sequence ID" value="ENSFCTP00005034631.1"/>
    <property type="gene ID" value="ENSFCTG00005016756.1"/>
</dbReference>
<organism evidence="2 3">
    <name type="scientific">Felis catus</name>
    <name type="common">Cat</name>
    <name type="synonym">Felis silvestris catus</name>
    <dbReference type="NCBI Taxonomy" id="9685"/>
    <lineage>
        <taxon>Eukaryota</taxon>
        <taxon>Metazoa</taxon>
        <taxon>Chordata</taxon>
        <taxon>Craniata</taxon>
        <taxon>Vertebrata</taxon>
        <taxon>Euteleostomi</taxon>
        <taxon>Mammalia</taxon>
        <taxon>Eutheria</taxon>
        <taxon>Laurasiatheria</taxon>
        <taxon>Carnivora</taxon>
        <taxon>Feliformia</taxon>
        <taxon>Felidae</taxon>
        <taxon>Felinae</taxon>
        <taxon>Felis</taxon>
    </lineage>
</organism>
<evidence type="ECO:0000313" key="3">
    <source>
        <dbReference type="Proteomes" id="UP000823872"/>
    </source>
</evidence>
<feature type="compositionally biased region" description="Basic residues" evidence="1">
    <location>
        <begin position="51"/>
        <end position="61"/>
    </location>
</feature>
<dbReference type="GeneTree" id="ENSGT01110000271287"/>
<feature type="region of interest" description="Disordered" evidence="1">
    <location>
        <begin position="16"/>
        <end position="61"/>
    </location>
</feature>
<keyword evidence="3" id="KW-1185">Reference proteome</keyword>
<dbReference type="Proteomes" id="UP000823872">
    <property type="component" value="Chromosome B1"/>
</dbReference>
<feature type="compositionally biased region" description="Polar residues" evidence="1">
    <location>
        <begin position="19"/>
        <end position="47"/>
    </location>
</feature>
<reference evidence="2" key="3">
    <citation type="submission" date="2025-09" db="UniProtKB">
        <authorList>
            <consortium name="Ensembl"/>
        </authorList>
    </citation>
    <scope>IDENTIFICATION</scope>
    <source>
        <strain evidence="2">breed Abyssinian</strain>
    </source>
</reference>
<sequence length="61" mass="6948">MDPIVFKRKRKNEVKCADTCSSSAAAPGNVNSDHVERNTNLQTSTSFEPHFKKKKKRSLKR</sequence>
<reference evidence="2" key="2">
    <citation type="submission" date="2025-08" db="UniProtKB">
        <authorList>
            <consortium name="Ensembl"/>
        </authorList>
    </citation>
    <scope>IDENTIFICATION</scope>
    <source>
        <strain evidence="2">breed Abyssinian</strain>
    </source>
</reference>
<evidence type="ECO:0000313" key="2">
    <source>
        <dbReference type="Ensembl" id="ENSFCTP00005034631.1"/>
    </source>
</evidence>
<evidence type="ECO:0000256" key="1">
    <source>
        <dbReference type="SAM" id="MobiDB-lite"/>
    </source>
</evidence>
<accession>A0ABI7YJ56</accession>
<evidence type="ECO:0008006" key="4">
    <source>
        <dbReference type="Google" id="ProtNLM"/>
    </source>
</evidence>
<protein>
    <recommendedName>
        <fullName evidence="4">Protein FAM200B</fullName>
    </recommendedName>
</protein>